<organism evidence="1">
    <name type="scientific">uncultured Caudovirales phage</name>
    <dbReference type="NCBI Taxonomy" id="2100421"/>
    <lineage>
        <taxon>Viruses</taxon>
        <taxon>Duplodnaviria</taxon>
        <taxon>Heunggongvirae</taxon>
        <taxon>Uroviricota</taxon>
        <taxon>Caudoviricetes</taxon>
        <taxon>Peduoviridae</taxon>
        <taxon>Maltschvirus</taxon>
        <taxon>Maltschvirus maltsch</taxon>
    </lineage>
</organism>
<evidence type="ECO:0000313" key="1">
    <source>
        <dbReference type="EMBL" id="CAB4122785.1"/>
    </source>
</evidence>
<accession>A0A6J5KN49</accession>
<name>A0A6J5KN49_9CAUD</name>
<reference evidence="1" key="1">
    <citation type="submission" date="2020-04" db="EMBL/GenBank/DDBJ databases">
        <authorList>
            <person name="Chiriac C."/>
            <person name="Salcher M."/>
            <person name="Ghai R."/>
            <person name="Kavagutti S V."/>
        </authorList>
    </citation>
    <scope>NUCLEOTIDE SEQUENCE</scope>
</reference>
<dbReference type="EMBL" id="LR796167">
    <property type="protein sequence ID" value="CAB4122785.1"/>
    <property type="molecule type" value="Genomic_DNA"/>
</dbReference>
<sequence>MKILWMGNLVRTDVHNNQPNKPGYTQIRNRLWGVVYAQDLVRDVHTAQCEVGGVWEFRKHSDSYRGRRWNDFCGTIRWKITDHHYRSLILADAIATSKSYTVAELLHQYDWESALKEFNQDAYDKLRSSWMMYLLKNVH</sequence>
<protein>
    <submittedName>
        <fullName evidence="1">Uncharacterized protein</fullName>
    </submittedName>
</protein>
<proteinExistence type="predicted"/>
<gene>
    <name evidence="1" type="ORF">UFOVP29_70</name>
</gene>